<dbReference type="Pfam" id="PF14798">
    <property type="entry name" value="Ca_hom_mod"/>
    <property type="match status" value="1"/>
</dbReference>
<evidence type="ECO:0000313" key="10">
    <source>
        <dbReference type="EMBL" id="DBA26598.1"/>
    </source>
</evidence>
<dbReference type="GO" id="GO:0005261">
    <property type="term" value="F:monoatomic cation channel activity"/>
    <property type="evidence" value="ECO:0007669"/>
    <property type="project" value="TreeGrafter"/>
</dbReference>
<evidence type="ECO:0008006" key="12">
    <source>
        <dbReference type="Google" id="ProtNLM"/>
    </source>
</evidence>
<dbReference type="Proteomes" id="UP001181693">
    <property type="component" value="Unassembled WGS sequence"/>
</dbReference>
<comment type="caution">
    <text evidence="10">The sequence shown here is derived from an EMBL/GenBank/DDBJ whole genome shotgun (WGS) entry which is preliminary data.</text>
</comment>
<evidence type="ECO:0000256" key="8">
    <source>
        <dbReference type="ARBA" id="ARBA00023303"/>
    </source>
</evidence>
<evidence type="ECO:0000256" key="2">
    <source>
        <dbReference type="ARBA" id="ARBA00008497"/>
    </source>
</evidence>
<dbReference type="EMBL" id="DYDO01000004">
    <property type="protein sequence ID" value="DBA26598.1"/>
    <property type="molecule type" value="Genomic_DNA"/>
</dbReference>
<evidence type="ECO:0000256" key="1">
    <source>
        <dbReference type="ARBA" id="ARBA00004141"/>
    </source>
</evidence>
<evidence type="ECO:0000256" key="5">
    <source>
        <dbReference type="ARBA" id="ARBA00022989"/>
    </source>
</evidence>
<dbReference type="InterPro" id="IPR029569">
    <property type="entry name" value="CALHM"/>
</dbReference>
<comment type="subcellular location">
    <subcellularLocation>
        <location evidence="1">Membrane</location>
        <topology evidence="1">Multi-pass membrane protein</topology>
    </subcellularLocation>
</comment>
<proteinExistence type="inferred from homology"/>
<evidence type="ECO:0000256" key="6">
    <source>
        <dbReference type="ARBA" id="ARBA00023065"/>
    </source>
</evidence>
<keyword evidence="6" id="KW-0406">Ion transport</keyword>
<dbReference type="PANTHER" id="PTHR32261">
    <property type="entry name" value="CALCIUM HOMEOSTASIS MODULATOR PROTEIN"/>
    <property type="match status" value="1"/>
</dbReference>
<feature type="transmembrane region" description="Helical" evidence="9">
    <location>
        <begin position="16"/>
        <end position="38"/>
    </location>
</feature>
<gene>
    <name evidence="10" type="ORF">GDO54_010839</name>
</gene>
<organism evidence="10 11">
    <name type="scientific">Pyxicephalus adspersus</name>
    <name type="common">African bullfrog</name>
    <dbReference type="NCBI Taxonomy" id="30357"/>
    <lineage>
        <taxon>Eukaryota</taxon>
        <taxon>Metazoa</taxon>
        <taxon>Chordata</taxon>
        <taxon>Craniata</taxon>
        <taxon>Vertebrata</taxon>
        <taxon>Euteleostomi</taxon>
        <taxon>Amphibia</taxon>
        <taxon>Batrachia</taxon>
        <taxon>Anura</taxon>
        <taxon>Neobatrachia</taxon>
        <taxon>Ranoidea</taxon>
        <taxon>Pyxicephalidae</taxon>
        <taxon>Pyxicephalinae</taxon>
        <taxon>Pyxicephalus</taxon>
    </lineage>
</organism>
<sequence>MSVAALISFLKSKESIIFNAIVALLTVGGQQLFSFFAFSCPCSPDANLKYGLAFLGVPALLLLIVGIVFNDNTWRLFMGTTYDVSIQQRSRTSMLMKYKLLCFVLGNILGRALVAPVTWLAVTLLNGSYYACAASQYARVDGYDIFRDMSAQQRSRTLAQFPCSQLVLSNFTRVRDEVLLDLKYQSQVSGWLLVASVALFFFIILSIARCCSPLTYLHLRYWTSYVNNEQTLFEQALDQHSKIFALENIKKFFGFSPGSKKVSEIRIPSRLDWRAISGLDLLKEVNHDYCHYSLLHAWADEDMEDGKIISLDVEQVPAETPADPAPPIPKTL</sequence>
<keyword evidence="4 9" id="KW-0812">Transmembrane</keyword>
<comment type="similarity">
    <text evidence="2">Belongs to the CALHM family.</text>
</comment>
<keyword evidence="3" id="KW-0813">Transport</keyword>
<dbReference type="PANTHER" id="PTHR32261:SF5">
    <property type="entry name" value="CALCIUM HOMEOSTASIS MODULATOR PROTEIN 4"/>
    <property type="match status" value="1"/>
</dbReference>
<dbReference type="AlphaFoldDB" id="A0AAV3AN32"/>
<keyword evidence="11" id="KW-1185">Reference proteome</keyword>
<keyword evidence="5 9" id="KW-1133">Transmembrane helix</keyword>
<feature type="transmembrane region" description="Helical" evidence="9">
    <location>
        <begin position="188"/>
        <end position="208"/>
    </location>
</feature>
<dbReference type="GO" id="GO:1904669">
    <property type="term" value="P:ATP export"/>
    <property type="evidence" value="ECO:0007669"/>
    <property type="project" value="UniProtKB-ARBA"/>
</dbReference>
<evidence type="ECO:0000256" key="3">
    <source>
        <dbReference type="ARBA" id="ARBA00022448"/>
    </source>
</evidence>
<feature type="transmembrane region" description="Helical" evidence="9">
    <location>
        <begin position="50"/>
        <end position="69"/>
    </location>
</feature>
<reference evidence="10" key="1">
    <citation type="thesis" date="2020" institute="ProQuest LLC" country="789 East Eisenhower Parkway, Ann Arbor, MI, USA">
        <title>Comparative Genomics and Chromosome Evolution.</title>
        <authorList>
            <person name="Mudd A.B."/>
        </authorList>
    </citation>
    <scope>NUCLEOTIDE SEQUENCE</scope>
    <source>
        <strain evidence="10">1538</strain>
        <tissue evidence="10">Blood</tissue>
    </source>
</reference>
<dbReference type="GO" id="GO:0005886">
    <property type="term" value="C:plasma membrane"/>
    <property type="evidence" value="ECO:0007669"/>
    <property type="project" value="TreeGrafter"/>
</dbReference>
<evidence type="ECO:0000313" key="11">
    <source>
        <dbReference type="Proteomes" id="UP001181693"/>
    </source>
</evidence>
<keyword evidence="8" id="KW-0407">Ion channel</keyword>
<evidence type="ECO:0000256" key="9">
    <source>
        <dbReference type="SAM" id="Phobius"/>
    </source>
</evidence>
<accession>A0AAV3AN32</accession>
<evidence type="ECO:0000256" key="4">
    <source>
        <dbReference type="ARBA" id="ARBA00022692"/>
    </source>
</evidence>
<evidence type="ECO:0000256" key="7">
    <source>
        <dbReference type="ARBA" id="ARBA00023136"/>
    </source>
</evidence>
<feature type="transmembrane region" description="Helical" evidence="9">
    <location>
        <begin position="100"/>
        <end position="121"/>
    </location>
</feature>
<keyword evidence="7 9" id="KW-0472">Membrane</keyword>
<protein>
    <recommendedName>
        <fullName evidence="12">Protein FAM26D</fullName>
    </recommendedName>
</protein>
<name>A0AAV3AN32_PYXAD</name>